<dbReference type="AlphaFoldDB" id="A0AAE1XLG5"/>
<gene>
    <name evidence="2" type="ORF">Salat_2769100</name>
</gene>
<evidence type="ECO:0000313" key="2">
    <source>
        <dbReference type="EMBL" id="KAK4413564.1"/>
    </source>
</evidence>
<dbReference type="Gene3D" id="3.60.20.10">
    <property type="entry name" value="Glutamine Phosphoribosylpyrophosphate, subunit 1, domain 1"/>
    <property type="match status" value="1"/>
</dbReference>
<sequence length="201" mass="22561">MGVPGLGIVHFRRGKALAILIEIAALVACFLHIILIGLKLPDKFKEKQPTVAFGGEDINNSTPKLLGFGCLASLREIPELHDYRIILRADPGLNQCIYNVPTVDQVAAIWKDSGQCEESQCRDIRVIQLGQPSTVKVVANLVRLLAYNNKNMLQTGMIVGGWDKYEGEGRLSLMGGERWLSWEEQRERTSLKNMEKIFYYS</sequence>
<feature type="transmembrane region" description="Helical" evidence="1">
    <location>
        <begin position="16"/>
        <end position="38"/>
    </location>
</feature>
<keyword evidence="3" id="KW-1185">Reference proteome</keyword>
<keyword evidence="1" id="KW-0812">Transmembrane</keyword>
<keyword evidence="2" id="KW-0647">Proteasome</keyword>
<accession>A0AAE1XLG5</accession>
<keyword evidence="1" id="KW-0472">Membrane</keyword>
<dbReference type="SUPFAM" id="SSF56235">
    <property type="entry name" value="N-terminal nucleophile aminohydrolases (Ntn hydrolases)"/>
    <property type="match status" value="1"/>
</dbReference>
<name>A0AAE1XLG5_9LAMI</name>
<reference evidence="2" key="2">
    <citation type="journal article" date="2024" name="Plant">
        <title>Genomic evolution and insights into agronomic trait innovations of Sesamum species.</title>
        <authorList>
            <person name="Miao H."/>
            <person name="Wang L."/>
            <person name="Qu L."/>
            <person name="Liu H."/>
            <person name="Sun Y."/>
            <person name="Le M."/>
            <person name="Wang Q."/>
            <person name="Wei S."/>
            <person name="Zheng Y."/>
            <person name="Lin W."/>
            <person name="Duan Y."/>
            <person name="Cao H."/>
            <person name="Xiong S."/>
            <person name="Wang X."/>
            <person name="Wei L."/>
            <person name="Li C."/>
            <person name="Ma Q."/>
            <person name="Ju M."/>
            <person name="Zhao R."/>
            <person name="Li G."/>
            <person name="Mu C."/>
            <person name="Tian Q."/>
            <person name="Mei H."/>
            <person name="Zhang T."/>
            <person name="Gao T."/>
            <person name="Zhang H."/>
        </authorList>
    </citation>
    <scope>NUCLEOTIDE SEQUENCE</scope>
    <source>
        <strain evidence="2">3651</strain>
    </source>
</reference>
<dbReference type="Proteomes" id="UP001293254">
    <property type="component" value="Unassembled WGS sequence"/>
</dbReference>
<proteinExistence type="predicted"/>
<protein>
    <submittedName>
        <fullName evidence="2">Proteasome subunit beta type-6</fullName>
    </submittedName>
</protein>
<dbReference type="EMBL" id="JACGWO010000012">
    <property type="protein sequence ID" value="KAK4413564.1"/>
    <property type="molecule type" value="Genomic_DNA"/>
</dbReference>
<comment type="caution">
    <text evidence="2">The sequence shown here is derived from an EMBL/GenBank/DDBJ whole genome shotgun (WGS) entry which is preliminary data.</text>
</comment>
<keyword evidence="1" id="KW-1133">Transmembrane helix</keyword>
<dbReference type="GO" id="GO:0000502">
    <property type="term" value="C:proteasome complex"/>
    <property type="evidence" value="ECO:0007669"/>
    <property type="project" value="UniProtKB-KW"/>
</dbReference>
<organism evidence="2 3">
    <name type="scientific">Sesamum alatum</name>
    <dbReference type="NCBI Taxonomy" id="300844"/>
    <lineage>
        <taxon>Eukaryota</taxon>
        <taxon>Viridiplantae</taxon>
        <taxon>Streptophyta</taxon>
        <taxon>Embryophyta</taxon>
        <taxon>Tracheophyta</taxon>
        <taxon>Spermatophyta</taxon>
        <taxon>Magnoliopsida</taxon>
        <taxon>eudicotyledons</taxon>
        <taxon>Gunneridae</taxon>
        <taxon>Pentapetalae</taxon>
        <taxon>asterids</taxon>
        <taxon>lamiids</taxon>
        <taxon>Lamiales</taxon>
        <taxon>Pedaliaceae</taxon>
        <taxon>Sesamum</taxon>
    </lineage>
</organism>
<evidence type="ECO:0000256" key="1">
    <source>
        <dbReference type="SAM" id="Phobius"/>
    </source>
</evidence>
<evidence type="ECO:0000313" key="3">
    <source>
        <dbReference type="Proteomes" id="UP001293254"/>
    </source>
</evidence>
<reference evidence="2" key="1">
    <citation type="submission" date="2020-06" db="EMBL/GenBank/DDBJ databases">
        <authorList>
            <person name="Li T."/>
            <person name="Hu X."/>
            <person name="Zhang T."/>
            <person name="Song X."/>
            <person name="Zhang H."/>
            <person name="Dai N."/>
            <person name="Sheng W."/>
            <person name="Hou X."/>
            <person name="Wei L."/>
        </authorList>
    </citation>
    <scope>NUCLEOTIDE SEQUENCE</scope>
    <source>
        <strain evidence="2">3651</strain>
        <tissue evidence="2">Leaf</tissue>
    </source>
</reference>
<dbReference type="InterPro" id="IPR029055">
    <property type="entry name" value="Ntn_hydrolases_N"/>
</dbReference>